<reference evidence="1 2" key="1">
    <citation type="submission" date="2018-07" db="EMBL/GenBank/DDBJ databases">
        <title>Genomic Encyclopedia of Type Strains, Phase IV (KMG-IV): sequencing the most valuable type-strain genomes for metagenomic binning, comparative biology and taxonomic classification.</title>
        <authorList>
            <person name="Goeker M."/>
        </authorList>
    </citation>
    <scope>NUCLEOTIDE SEQUENCE [LARGE SCALE GENOMIC DNA]</scope>
    <source>
        <strain evidence="1 2">DSM 16500</strain>
    </source>
</reference>
<comment type="caution">
    <text evidence="1">The sequence shown here is derived from an EMBL/GenBank/DDBJ whole genome shotgun (WGS) entry which is preliminary data.</text>
</comment>
<evidence type="ECO:0000313" key="2">
    <source>
        <dbReference type="Proteomes" id="UP000254720"/>
    </source>
</evidence>
<dbReference type="EMBL" id="QQAX01000008">
    <property type="protein sequence ID" value="RDI44791.1"/>
    <property type="molecule type" value="Genomic_DNA"/>
</dbReference>
<dbReference type="RefSeq" id="WP_147277479.1">
    <property type="nucleotide sequence ID" value="NZ_LR699114.1"/>
</dbReference>
<protein>
    <submittedName>
        <fullName evidence="1">Uncharacterized protein</fullName>
    </submittedName>
</protein>
<organism evidence="1 2">
    <name type="scientific">Aquicella lusitana</name>
    <dbReference type="NCBI Taxonomy" id="254246"/>
    <lineage>
        <taxon>Bacteria</taxon>
        <taxon>Pseudomonadati</taxon>
        <taxon>Pseudomonadota</taxon>
        <taxon>Gammaproteobacteria</taxon>
        <taxon>Legionellales</taxon>
        <taxon>Coxiellaceae</taxon>
        <taxon>Aquicella</taxon>
    </lineage>
</organism>
<gene>
    <name evidence="1" type="ORF">C8D86_10843</name>
</gene>
<proteinExistence type="predicted"/>
<accession>A0A370GM98</accession>
<keyword evidence="2" id="KW-1185">Reference proteome</keyword>
<dbReference type="Proteomes" id="UP000254720">
    <property type="component" value="Unassembled WGS sequence"/>
</dbReference>
<name>A0A370GM98_9COXI</name>
<sequence length="229" mass="26314">MQHRTLFLSGSDSALQTFLQKLGIQQNSDNTHHFQVTTHIHLIKSNSHIHIWCNPPQHYYKNNPAALRIYFVDSMRQRDLPNNVMYYDVKRNWDNETSLWHEIMRRLGITVATTEDKKTETLSTHQKVATTLQNLPPLPSLMQEHTQVSGMQEPFPPIKQQTAIQPVKSDKTCSSAMEKNSGAFYKNRETMFKERSILDPNSIIGRISLIKVAATIPKQDEIACPEFGL</sequence>
<dbReference type="AlphaFoldDB" id="A0A370GM98"/>
<evidence type="ECO:0000313" key="1">
    <source>
        <dbReference type="EMBL" id="RDI44791.1"/>
    </source>
</evidence>